<evidence type="ECO:0000256" key="3">
    <source>
        <dbReference type="ARBA" id="ARBA00022737"/>
    </source>
</evidence>
<dbReference type="SMART" id="SM00179">
    <property type="entry name" value="EGF_CA"/>
    <property type="match status" value="3"/>
</dbReference>
<dbReference type="Gene3D" id="2.10.25.10">
    <property type="entry name" value="Laminin"/>
    <property type="match status" value="3"/>
</dbReference>
<reference evidence="9 10" key="1">
    <citation type="journal article" date="2017" name="PLoS Biol.">
        <title>The sea cucumber genome provides insights into morphological evolution and visceral regeneration.</title>
        <authorList>
            <person name="Zhang X."/>
            <person name="Sun L."/>
            <person name="Yuan J."/>
            <person name="Sun Y."/>
            <person name="Gao Y."/>
            <person name="Zhang L."/>
            <person name="Li S."/>
            <person name="Dai H."/>
            <person name="Hamel J.F."/>
            <person name="Liu C."/>
            <person name="Yu Y."/>
            <person name="Liu S."/>
            <person name="Lin W."/>
            <person name="Guo K."/>
            <person name="Jin S."/>
            <person name="Xu P."/>
            <person name="Storey K.B."/>
            <person name="Huan P."/>
            <person name="Zhang T."/>
            <person name="Zhou Y."/>
            <person name="Zhang J."/>
            <person name="Lin C."/>
            <person name="Li X."/>
            <person name="Xing L."/>
            <person name="Huo D."/>
            <person name="Sun M."/>
            <person name="Wang L."/>
            <person name="Mercier A."/>
            <person name="Li F."/>
            <person name="Yang H."/>
            <person name="Xiang J."/>
        </authorList>
    </citation>
    <scope>NUCLEOTIDE SEQUENCE [LARGE SCALE GENOMIC DNA]</scope>
    <source>
        <strain evidence="9">Shaxun</strain>
        <tissue evidence="9">Muscle</tissue>
    </source>
</reference>
<dbReference type="PROSITE" id="PS01186">
    <property type="entry name" value="EGF_2"/>
    <property type="match status" value="1"/>
</dbReference>
<dbReference type="CDD" id="cd00054">
    <property type="entry name" value="EGF_CA"/>
    <property type="match status" value="2"/>
</dbReference>
<name>A0A2G8JTU1_STIJA</name>
<dbReference type="Gene3D" id="2.60.40.10">
    <property type="entry name" value="Immunoglobulins"/>
    <property type="match status" value="1"/>
</dbReference>
<accession>A0A2G8JTU1</accession>
<dbReference type="InterPro" id="IPR001881">
    <property type="entry name" value="EGF-like_Ca-bd_dom"/>
</dbReference>
<dbReference type="SUPFAM" id="SSF57196">
    <property type="entry name" value="EGF/Laminin"/>
    <property type="match status" value="3"/>
</dbReference>
<dbReference type="Pfam" id="PF07679">
    <property type="entry name" value="I-set"/>
    <property type="match status" value="1"/>
</dbReference>
<dbReference type="PROSITE" id="PS50026">
    <property type="entry name" value="EGF_3"/>
    <property type="match status" value="3"/>
</dbReference>
<dbReference type="GO" id="GO:0007157">
    <property type="term" value="P:heterophilic cell-cell adhesion via plasma membrane cell adhesion molecules"/>
    <property type="evidence" value="ECO:0007669"/>
    <property type="project" value="TreeGrafter"/>
</dbReference>
<protein>
    <submittedName>
        <fullName evidence="9">Uncharacterized protein</fullName>
    </submittedName>
</protein>
<dbReference type="InterPro" id="IPR007110">
    <property type="entry name" value="Ig-like_dom"/>
</dbReference>
<evidence type="ECO:0000259" key="7">
    <source>
        <dbReference type="PROSITE" id="PS50026"/>
    </source>
</evidence>
<dbReference type="Proteomes" id="UP000230750">
    <property type="component" value="Unassembled WGS sequence"/>
</dbReference>
<dbReference type="OrthoDB" id="6158846at2759"/>
<dbReference type="GO" id="GO:0032991">
    <property type="term" value="C:protein-containing complex"/>
    <property type="evidence" value="ECO:0007669"/>
    <property type="project" value="TreeGrafter"/>
</dbReference>
<dbReference type="Pfam" id="PF00008">
    <property type="entry name" value="EGF"/>
    <property type="match status" value="3"/>
</dbReference>
<dbReference type="SUPFAM" id="SSF48726">
    <property type="entry name" value="Immunoglobulin"/>
    <property type="match status" value="1"/>
</dbReference>
<feature type="disulfide bond" evidence="5">
    <location>
        <begin position="379"/>
        <end position="388"/>
    </location>
</feature>
<evidence type="ECO:0000313" key="10">
    <source>
        <dbReference type="Proteomes" id="UP000230750"/>
    </source>
</evidence>
<dbReference type="InterPro" id="IPR013098">
    <property type="entry name" value="Ig_I-set"/>
</dbReference>
<keyword evidence="2" id="KW-0732">Signal</keyword>
<dbReference type="GO" id="GO:0005509">
    <property type="term" value="F:calcium ion binding"/>
    <property type="evidence" value="ECO:0007669"/>
    <property type="project" value="InterPro"/>
</dbReference>
<sequence>MDKDSSETNQSNSPLRRAHDNLPRDERTALSSLMSHSDIIIKPADKVSAVVIQDRQNYIIEAMRHLSNSDIYTLLDSDPTVIFSQQIKQTITDMYQRNQISKKAVSFLSPTDCKAARFYLLPKIHKPGNPGRPIISGNGSPTEKISLFVDHFIKPLVPQINSYTMTLQISSGNLKISKTKSPVQPSSVLSSLFSVTLTSLMLKKITSNNHNILLTSDRLQRAVPEKPIIAYRRPRNLRDLLVCCCSTSSNPTPIQHGTFKCDRTSRCIVCSHHIVESNSITSHSMQLTHKTKGHITCTTTNVIYLSLVEFAASTDPCTPNPCLNQGFCFALESTNFLCFCQGTFTGLRCEQVINACSTNPCQNGGTCSLSGSSGFTCRCSNGFTGTTCSQDRNSCTPNPCQNGGSCLPSGVGSFTCSCTPEFRGITCLEASPQIQNCPSEDLEFLTTDIVDWEEPTLPGGSLVSQNRFPMGEFPIGRTTVEYTFDFNGETLICRFVIVIEDDTDDGGGLPAIQFTLQNSEQAQILTNEFPVISCTVITSDGSEPVITWFKDDQLIVEDERTFFLEEGGYLAFIPPLEDNDAGSYRCEVTLASVSTSMDITVVIQG</sequence>
<evidence type="ECO:0000256" key="4">
    <source>
        <dbReference type="ARBA" id="ARBA00023157"/>
    </source>
</evidence>
<feature type="domain" description="EGF-like" evidence="7">
    <location>
        <begin position="313"/>
        <end position="350"/>
    </location>
</feature>
<dbReference type="GO" id="GO:0045197">
    <property type="term" value="P:establishment or maintenance of epithelial cell apical/basal polarity"/>
    <property type="evidence" value="ECO:0007669"/>
    <property type="project" value="TreeGrafter"/>
</dbReference>
<dbReference type="SMART" id="SM00181">
    <property type="entry name" value="EGF"/>
    <property type="match status" value="3"/>
</dbReference>
<keyword evidence="4 5" id="KW-1015">Disulfide bond</keyword>
<keyword evidence="10" id="KW-1185">Reference proteome</keyword>
<dbReference type="FunFam" id="2.10.25.10:FF:000095">
    <property type="entry name" value="Notch, isoform B"/>
    <property type="match status" value="1"/>
</dbReference>
<dbReference type="PANTHER" id="PTHR24049:SF22">
    <property type="entry name" value="DROSOPHILA CRUMBS HOMOLOG"/>
    <property type="match status" value="1"/>
</dbReference>
<evidence type="ECO:0000259" key="8">
    <source>
        <dbReference type="PROSITE" id="PS50835"/>
    </source>
</evidence>
<dbReference type="InterPro" id="IPR036179">
    <property type="entry name" value="Ig-like_dom_sf"/>
</dbReference>
<dbReference type="PROSITE" id="PS50835">
    <property type="entry name" value="IG_LIKE"/>
    <property type="match status" value="1"/>
</dbReference>
<dbReference type="EMBL" id="MRZV01001269">
    <property type="protein sequence ID" value="PIK39174.1"/>
    <property type="molecule type" value="Genomic_DNA"/>
</dbReference>
<feature type="disulfide bond" evidence="5">
    <location>
        <begin position="418"/>
        <end position="427"/>
    </location>
</feature>
<evidence type="ECO:0000256" key="1">
    <source>
        <dbReference type="ARBA" id="ARBA00022536"/>
    </source>
</evidence>
<dbReference type="InterPro" id="IPR000742">
    <property type="entry name" value="EGF"/>
</dbReference>
<gene>
    <name evidence="9" type="ORF">BSL78_23997</name>
</gene>
<evidence type="ECO:0000256" key="2">
    <source>
        <dbReference type="ARBA" id="ARBA00022729"/>
    </source>
</evidence>
<dbReference type="GO" id="GO:0005886">
    <property type="term" value="C:plasma membrane"/>
    <property type="evidence" value="ECO:0007669"/>
    <property type="project" value="TreeGrafter"/>
</dbReference>
<dbReference type="PANTHER" id="PTHR24049">
    <property type="entry name" value="CRUMBS FAMILY MEMBER"/>
    <property type="match status" value="1"/>
</dbReference>
<dbReference type="AlphaFoldDB" id="A0A2G8JTU1"/>
<dbReference type="STRING" id="307972.A0A2G8JTU1"/>
<keyword evidence="1 5" id="KW-0245">EGF-like domain</keyword>
<feature type="region of interest" description="Disordered" evidence="6">
    <location>
        <begin position="1"/>
        <end position="23"/>
    </location>
</feature>
<organism evidence="9 10">
    <name type="scientific">Stichopus japonicus</name>
    <name type="common">Sea cucumber</name>
    <dbReference type="NCBI Taxonomy" id="307972"/>
    <lineage>
        <taxon>Eukaryota</taxon>
        <taxon>Metazoa</taxon>
        <taxon>Echinodermata</taxon>
        <taxon>Eleutherozoa</taxon>
        <taxon>Echinozoa</taxon>
        <taxon>Holothuroidea</taxon>
        <taxon>Aspidochirotacea</taxon>
        <taxon>Aspidochirotida</taxon>
        <taxon>Stichopodidae</taxon>
        <taxon>Apostichopus</taxon>
    </lineage>
</organism>
<dbReference type="PROSITE" id="PS00022">
    <property type="entry name" value="EGF_1"/>
    <property type="match status" value="3"/>
</dbReference>
<evidence type="ECO:0000256" key="5">
    <source>
        <dbReference type="PROSITE-ProRule" id="PRU00076"/>
    </source>
</evidence>
<feature type="disulfide bond" evidence="5">
    <location>
        <begin position="340"/>
        <end position="349"/>
    </location>
</feature>
<dbReference type="InterPro" id="IPR013783">
    <property type="entry name" value="Ig-like_fold"/>
</dbReference>
<proteinExistence type="predicted"/>
<evidence type="ECO:0000256" key="6">
    <source>
        <dbReference type="SAM" id="MobiDB-lite"/>
    </source>
</evidence>
<feature type="domain" description="EGF-like" evidence="7">
    <location>
        <begin position="352"/>
        <end position="389"/>
    </location>
</feature>
<keyword evidence="3" id="KW-0677">Repeat</keyword>
<comment type="caution">
    <text evidence="9">The sequence shown here is derived from an EMBL/GenBank/DDBJ whole genome shotgun (WGS) entry which is preliminary data.</text>
</comment>
<comment type="caution">
    <text evidence="5">Lacks conserved residue(s) required for the propagation of feature annotation.</text>
</comment>
<evidence type="ECO:0000313" key="9">
    <source>
        <dbReference type="EMBL" id="PIK39174.1"/>
    </source>
</evidence>
<dbReference type="InterPro" id="IPR051022">
    <property type="entry name" value="Notch_Cell-Fate_Det"/>
</dbReference>
<feature type="domain" description="Ig-like" evidence="8">
    <location>
        <begin position="510"/>
        <end position="600"/>
    </location>
</feature>
<feature type="domain" description="EGF-like" evidence="7">
    <location>
        <begin position="391"/>
        <end position="428"/>
    </location>
</feature>